<reference evidence="1 2" key="1">
    <citation type="submission" date="2019-11" db="EMBL/GenBank/DDBJ databases">
        <title>Novel species isolated from a subtropical stream in China.</title>
        <authorList>
            <person name="Lu H."/>
        </authorList>
    </citation>
    <scope>NUCLEOTIDE SEQUENCE [LARGE SCALE GENOMIC DNA]</scope>
    <source>
        <strain evidence="1 2">FT80W</strain>
    </source>
</reference>
<evidence type="ECO:0000313" key="1">
    <source>
        <dbReference type="EMBL" id="MRW94420.1"/>
    </source>
</evidence>
<name>A0A6I2L9F7_9BURK</name>
<evidence type="ECO:0008006" key="3">
    <source>
        <dbReference type="Google" id="ProtNLM"/>
    </source>
</evidence>
<dbReference type="AlphaFoldDB" id="A0A6I2L9F7"/>
<comment type="caution">
    <text evidence="1">The sequence shown here is derived from an EMBL/GenBank/DDBJ whole genome shotgun (WGS) entry which is preliminary data.</text>
</comment>
<accession>A0A6I2L9F7</accession>
<proteinExistence type="predicted"/>
<dbReference type="EMBL" id="WKJK01000027">
    <property type="protein sequence ID" value="MRW94420.1"/>
    <property type="molecule type" value="Genomic_DNA"/>
</dbReference>
<sequence length="78" mass="8982">MRKCPSCAEVVKAEAVVCRFCQRELPAIEAPVKTQAQYEEEMLILMDKYSIFFDGFNYFYKKEKFPTFAAALEQAKAA</sequence>
<gene>
    <name evidence="1" type="ORF">GJ699_31065</name>
</gene>
<protein>
    <recommendedName>
        <fullName evidence="3">Zinc ribbon domain-containing protein</fullName>
    </recommendedName>
</protein>
<keyword evidence="2" id="KW-1185">Reference proteome</keyword>
<dbReference type="Proteomes" id="UP000433309">
    <property type="component" value="Unassembled WGS sequence"/>
</dbReference>
<evidence type="ECO:0000313" key="2">
    <source>
        <dbReference type="Proteomes" id="UP000433309"/>
    </source>
</evidence>
<organism evidence="1 2">
    <name type="scientific">Duganella guangzhouensis</name>
    <dbReference type="NCBI Taxonomy" id="2666084"/>
    <lineage>
        <taxon>Bacteria</taxon>
        <taxon>Pseudomonadati</taxon>
        <taxon>Pseudomonadota</taxon>
        <taxon>Betaproteobacteria</taxon>
        <taxon>Burkholderiales</taxon>
        <taxon>Oxalobacteraceae</taxon>
        <taxon>Telluria group</taxon>
        <taxon>Duganella</taxon>
    </lineage>
</organism>